<evidence type="ECO:0000256" key="1">
    <source>
        <dbReference type="SAM" id="Phobius"/>
    </source>
</evidence>
<dbReference type="InterPro" id="IPR036412">
    <property type="entry name" value="HAD-like_sf"/>
</dbReference>
<dbReference type="NCBIfam" id="TIGR01488">
    <property type="entry name" value="HAD-SF-IB"/>
    <property type="match status" value="1"/>
</dbReference>
<dbReference type="EMBL" id="NSLJ01000015">
    <property type="protein sequence ID" value="PDP43698.1"/>
    <property type="molecule type" value="Genomic_DNA"/>
</dbReference>
<dbReference type="OMA" id="FAWFAFG"/>
<dbReference type="GO" id="GO:0000287">
    <property type="term" value="F:magnesium ion binding"/>
    <property type="evidence" value="ECO:0007669"/>
    <property type="project" value="TreeGrafter"/>
</dbReference>
<dbReference type="RefSeq" id="WP_014224337.1">
    <property type="nucleotide sequence ID" value="NZ_CAJPTF010000033.1"/>
</dbReference>
<keyword evidence="1" id="KW-1133">Transmembrane helix</keyword>
<dbReference type="PANTHER" id="PTHR43344">
    <property type="entry name" value="PHOSPHOSERINE PHOSPHATASE"/>
    <property type="match status" value="1"/>
</dbReference>
<proteinExistence type="predicted"/>
<dbReference type="GO" id="GO:0005737">
    <property type="term" value="C:cytoplasm"/>
    <property type="evidence" value="ECO:0007669"/>
    <property type="project" value="TreeGrafter"/>
</dbReference>
<keyword evidence="1" id="KW-0472">Membrane</keyword>
<dbReference type="Pfam" id="PF12710">
    <property type="entry name" value="HAD"/>
    <property type="match status" value="1"/>
</dbReference>
<reference evidence="3 4" key="1">
    <citation type="submission" date="2016-09" db="EMBL/GenBank/DDBJ databases">
        <authorList>
            <person name="Capua I."/>
            <person name="De Benedictis P."/>
            <person name="Joannis T."/>
            <person name="Lombin L.H."/>
            <person name="Cattoli G."/>
        </authorList>
    </citation>
    <scope>NUCLEOTIDE SEQUENCE [LARGE SCALE GENOMIC DNA]</scope>
    <source>
        <strain evidence="3 4">UB20</strain>
    </source>
</reference>
<gene>
    <name evidence="2" type="ORF">CLI86_06975</name>
    <name evidence="3" type="ORF">TFUB20_00881</name>
</gene>
<evidence type="ECO:0000313" key="4">
    <source>
        <dbReference type="Proteomes" id="UP000182057"/>
    </source>
</evidence>
<dbReference type="GO" id="GO:0006564">
    <property type="term" value="P:L-serine biosynthetic process"/>
    <property type="evidence" value="ECO:0007669"/>
    <property type="project" value="TreeGrafter"/>
</dbReference>
<reference evidence="2 5" key="2">
    <citation type="submission" date="2017-09" db="EMBL/GenBank/DDBJ databases">
        <title>Phase variable restriction modification systems are present in the genome sequences of periodontal pathogens Prevotella intermedia, Tannerella forsythia and Porphyromonas gingivalis.</title>
        <authorList>
            <person name="Haigh R.D."/>
            <person name="Crawford L."/>
            <person name="Ralph J."/>
            <person name="Wanford J."/>
            <person name="Vartoukian S.R."/>
            <person name="Hijazib K."/>
            <person name="Wade W."/>
            <person name="Oggioni M.R."/>
        </authorList>
    </citation>
    <scope>NUCLEOTIDE SEQUENCE [LARGE SCALE GENOMIC DNA]</scope>
    <source>
        <strain evidence="2 5">WW11663</strain>
    </source>
</reference>
<dbReference type="GO" id="GO:0036424">
    <property type="term" value="F:L-phosphoserine phosphatase activity"/>
    <property type="evidence" value="ECO:0007669"/>
    <property type="project" value="TreeGrafter"/>
</dbReference>
<dbReference type="InterPro" id="IPR050582">
    <property type="entry name" value="HAD-like_SerB"/>
</dbReference>
<dbReference type="EMBL" id="FMMM01000031">
    <property type="protein sequence ID" value="SCQ19966.1"/>
    <property type="molecule type" value="Genomic_DNA"/>
</dbReference>
<dbReference type="GeneID" id="34758202"/>
<sequence length="197" mass="23021">MRTVVAFDFDGTLTTRDTFPAFIRFSLGFWRFAVGLALFAPMLVAMKGGFYPNWKAKQRVFSHFFKGMSVGRFDAYCEDFCRDRLPRMLRKQLLQTVREYTGGKYELCVVSASIDRWIRPWAETAGFTRLLCTEVETENGVLTGRFSTPNCYGTEKVRRLQSAYPDRKEYRLIAYGDSRGDREMLSYADEHYFINYK</sequence>
<dbReference type="OrthoDB" id="9794212at2"/>
<dbReference type="Proteomes" id="UP000219259">
    <property type="component" value="Unassembled WGS sequence"/>
</dbReference>
<dbReference type="PANTHER" id="PTHR43344:SF14">
    <property type="entry name" value="HAD-IB FAMILY HYDROLASE"/>
    <property type="match status" value="1"/>
</dbReference>
<organism evidence="3 4">
    <name type="scientific">Tannerella forsythia</name>
    <name type="common">Bacteroides forsythus</name>
    <dbReference type="NCBI Taxonomy" id="28112"/>
    <lineage>
        <taxon>Bacteria</taxon>
        <taxon>Pseudomonadati</taxon>
        <taxon>Bacteroidota</taxon>
        <taxon>Bacteroidia</taxon>
        <taxon>Bacteroidales</taxon>
        <taxon>Tannerellaceae</taxon>
        <taxon>Tannerella</taxon>
    </lineage>
</organism>
<dbReference type="InterPro" id="IPR006385">
    <property type="entry name" value="HAD_hydro_SerB1"/>
</dbReference>
<dbReference type="Proteomes" id="UP000182057">
    <property type="component" value="Unassembled WGS sequence"/>
</dbReference>
<dbReference type="Gene3D" id="1.20.1440.100">
    <property type="entry name" value="SG protein - dephosphorylation function"/>
    <property type="match status" value="1"/>
</dbReference>
<evidence type="ECO:0000313" key="3">
    <source>
        <dbReference type="EMBL" id="SCQ19966.1"/>
    </source>
</evidence>
<protein>
    <submittedName>
        <fullName evidence="2">HAD-IB family hydrolase</fullName>
    </submittedName>
</protein>
<feature type="transmembrane region" description="Helical" evidence="1">
    <location>
        <begin position="29"/>
        <end position="50"/>
    </location>
</feature>
<evidence type="ECO:0000313" key="5">
    <source>
        <dbReference type="Proteomes" id="UP000219259"/>
    </source>
</evidence>
<dbReference type="NCBIfam" id="TIGR01490">
    <property type="entry name" value="HAD-SF-IB-hyp1"/>
    <property type="match status" value="1"/>
</dbReference>
<dbReference type="AlphaFoldDB" id="A0A1D3UII1"/>
<accession>A0A1D3UII1</accession>
<evidence type="ECO:0000313" key="2">
    <source>
        <dbReference type="EMBL" id="PDP43698.1"/>
    </source>
</evidence>
<keyword evidence="2" id="KW-0378">Hydrolase</keyword>
<dbReference type="SUPFAM" id="SSF56784">
    <property type="entry name" value="HAD-like"/>
    <property type="match status" value="1"/>
</dbReference>
<dbReference type="Gene3D" id="3.40.50.1000">
    <property type="entry name" value="HAD superfamily/HAD-like"/>
    <property type="match status" value="1"/>
</dbReference>
<name>A0A1D3UII1_TANFO</name>
<keyword evidence="1" id="KW-0812">Transmembrane</keyword>
<dbReference type="InterPro" id="IPR023214">
    <property type="entry name" value="HAD_sf"/>
</dbReference>